<evidence type="ECO:0000313" key="1">
    <source>
        <dbReference type="EMBL" id="MDN3709847.1"/>
    </source>
</evidence>
<proteinExistence type="predicted"/>
<name>A0ABT8CZV3_9FLAO</name>
<reference evidence="2" key="1">
    <citation type="journal article" date="2019" name="Int. J. Syst. Evol. Microbiol.">
        <title>The Global Catalogue of Microorganisms (GCM) 10K type strain sequencing project: providing services to taxonomists for standard genome sequencing and annotation.</title>
        <authorList>
            <consortium name="The Broad Institute Genomics Platform"/>
            <consortium name="The Broad Institute Genome Sequencing Center for Infectious Disease"/>
            <person name="Wu L."/>
            <person name="Ma J."/>
        </authorList>
    </citation>
    <scope>NUCLEOTIDE SEQUENCE [LARGE SCALE GENOMIC DNA]</scope>
    <source>
        <strain evidence="2">CECT 7184</strain>
    </source>
</reference>
<accession>A0ABT8CZV3</accession>
<keyword evidence="2" id="KW-1185">Reference proteome</keyword>
<sequence>MRKIYFINQLHMDTIYQITEQLKEDGFSINYIKNLITRNQGNTYFNTLDYFISFGFQILLYLL</sequence>
<gene>
    <name evidence="1" type="ORF">QW060_23215</name>
</gene>
<comment type="caution">
    <text evidence="1">The sequence shown here is derived from an EMBL/GenBank/DDBJ whole genome shotgun (WGS) entry which is preliminary data.</text>
</comment>
<dbReference type="Proteomes" id="UP001242368">
    <property type="component" value="Unassembled WGS sequence"/>
</dbReference>
<organism evidence="1 2">
    <name type="scientific">Paenimyroides ceti</name>
    <dbReference type="NCBI Taxonomy" id="395087"/>
    <lineage>
        <taxon>Bacteria</taxon>
        <taxon>Pseudomonadati</taxon>
        <taxon>Bacteroidota</taxon>
        <taxon>Flavobacteriia</taxon>
        <taxon>Flavobacteriales</taxon>
        <taxon>Flavobacteriaceae</taxon>
        <taxon>Paenimyroides</taxon>
    </lineage>
</organism>
<dbReference type="EMBL" id="JAUFQU010000063">
    <property type="protein sequence ID" value="MDN3709847.1"/>
    <property type="molecule type" value="Genomic_DNA"/>
</dbReference>
<evidence type="ECO:0000313" key="2">
    <source>
        <dbReference type="Proteomes" id="UP001242368"/>
    </source>
</evidence>
<protein>
    <submittedName>
        <fullName evidence="1">Uncharacterized protein</fullName>
    </submittedName>
</protein>
<dbReference type="RefSeq" id="WP_290365256.1">
    <property type="nucleotide sequence ID" value="NZ_JAUFQU010000063.1"/>
</dbReference>